<evidence type="ECO:0000313" key="12">
    <source>
        <dbReference type="EMBL" id="MEL3919150.1"/>
    </source>
</evidence>
<comment type="similarity">
    <text evidence="8">In the N-terminal section; belongs to the bacterial solute-binding protein 3 family.</text>
</comment>
<evidence type="ECO:0000259" key="10">
    <source>
        <dbReference type="SMART" id="SM00062"/>
    </source>
</evidence>
<accession>A0A175VKK1</accession>
<dbReference type="PROSITE" id="PS00922">
    <property type="entry name" value="TRANSGLYCOSYLASE"/>
    <property type="match status" value="1"/>
</dbReference>
<comment type="similarity">
    <text evidence="8">In the C-terminal section; belongs to the transglycosylase Slt family.</text>
</comment>
<dbReference type="InterPro" id="IPR023703">
    <property type="entry name" value="MltF"/>
</dbReference>
<keyword evidence="6 8" id="KW-0456">Lyase</keyword>
<feature type="active site" evidence="8">
    <location>
        <position position="316"/>
    </location>
</feature>
<comment type="catalytic activity">
    <reaction evidence="8">
        <text>Exolytic cleavage of the (1-&gt;4)-beta-glycosidic linkage between N-acetylmuramic acid (MurNAc) and N-acetylglucosamine (GlcNAc) residues in peptidoglycan, from either the reducing or the non-reducing ends of the peptidoglycan chains, with concomitant formation of a 1,6-anhydrobond in the MurNAc residue.</text>
        <dbReference type="EC" id="4.2.2.n1"/>
    </reaction>
</comment>
<comment type="domain">
    <text evidence="8">The N-terminal domain does not have lytic activity and probably modulates enzymatic activity. The C-terminal domain is the catalytic active domain.</text>
</comment>
<dbReference type="GO" id="GO:0009253">
    <property type="term" value="P:peptidoglycan catabolic process"/>
    <property type="evidence" value="ECO:0007669"/>
    <property type="project" value="TreeGrafter"/>
</dbReference>
<dbReference type="CDD" id="cd01009">
    <property type="entry name" value="PBP2_YfhD_N"/>
    <property type="match status" value="1"/>
</dbReference>
<evidence type="ECO:0000256" key="5">
    <source>
        <dbReference type="ARBA" id="ARBA00023237"/>
    </source>
</evidence>
<organism evidence="11 13">
    <name type="scientific">Aeromonas enteropelogenes</name>
    <name type="common">Aeromonas trota</name>
    <dbReference type="NCBI Taxonomy" id="29489"/>
    <lineage>
        <taxon>Bacteria</taxon>
        <taxon>Pseudomonadati</taxon>
        <taxon>Pseudomonadota</taxon>
        <taxon>Gammaproteobacteria</taxon>
        <taxon>Aeromonadales</taxon>
        <taxon>Aeromonadaceae</taxon>
        <taxon>Aeromonas</taxon>
    </lineage>
</organism>
<dbReference type="FunFam" id="1.10.530.10:FF:000003">
    <property type="entry name" value="Membrane-bound lytic murein transglycosylase F"/>
    <property type="match status" value="1"/>
</dbReference>
<dbReference type="Gene3D" id="1.10.530.10">
    <property type="match status" value="1"/>
</dbReference>
<keyword evidence="7 8" id="KW-0961">Cell wall biogenesis/degradation</keyword>
<feature type="region of interest" description="Disordered" evidence="9">
    <location>
        <begin position="461"/>
        <end position="486"/>
    </location>
</feature>
<dbReference type="InterPro" id="IPR008258">
    <property type="entry name" value="Transglycosylase_SLT_dom_1"/>
</dbReference>
<keyword evidence="5 8" id="KW-0998">Cell outer membrane</keyword>
<evidence type="ECO:0000256" key="4">
    <source>
        <dbReference type="ARBA" id="ARBA00023136"/>
    </source>
</evidence>
<dbReference type="Pfam" id="PF01464">
    <property type="entry name" value="SLT"/>
    <property type="match status" value="1"/>
</dbReference>
<evidence type="ECO:0000256" key="9">
    <source>
        <dbReference type="SAM" id="MobiDB-lite"/>
    </source>
</evidence>
<dbReference type="PANTHER" id="PTHR35936:SF32">
    <property type="entry name" value="MEMBRANE-BOUND LYTIC MUREIN TRANSGLYCOSYLASE F"/>
    <property type="match status" value="1"/>
</dbReference>
<dbReference type="STRING" id="29489.VL01_04215"/>
<dbReference type="EMBL" id="JMGO02000002">
    <property type="protein sequence ID" value="KXU81284.1"/>
    <property type="molecule type" value="Genomic_DNA"/>
</dbReference>
<evidence type="ECO:0000256" key="2">
    <source>
        <dbReference type="ARBA" id="ARBA00010333"/>
    </source>
</evidence>
<dbReference type="PROSITE" id="PS51257">
    <property type="entry name" value="PROKAR_LIPOPROTEIN"/>
    <property type="match status" value="1"/>
</dbReference>
<comment type="similarity">
    <text evidence="1">Belongs to the transglycosylase Slt family.</text>
</comment>
<proteinExistence type="inferred from homology"/>
<evidence type="ECO:0000256" key="7">
    <source>
        <dbReference type="ARBA" id="ARBA00023316"/>
    </source>
</evidence>
<dbReference type="GO" id="GO:0016998">
    <property type="term" value="P:cell wall macromolecule catabolic process"/>
    <property type="evidence" value="ECO:0007669"/>
    <property type="project" value="UniProtKB-UniRule"/>
</dbReference>
<dbReference type="Proteomes" id="UP000078435">
    <property type="component" value="Unassembled WGS sequence"/>
</dbReference>
<evidence type="ECO:0000256" key="1">
    <source>
        <dbReference type="ARBA" id="ARBA00007734"/>
    </source>
</evidence>
<dbReference type="PANTHER" id="PTHR35936">
    <property type="entry name" value="MEMBRANE-BOUND LYTIC MUREIN TRANSGLYCOSYLASE F"/>
    <property type="match status" value="1"/>
</dbReference>
<dbReference type="SUPFAM" id="SSF53850">
    <property type="entry name" value="Periplasmic binding protein-like II"/>
    <property type="match status" value="1"/>
</dbReference>
<evidence type="ECO:0000313" key="14">
    <source>
        <dbReference type="Proteomes" id="UP001491613"/>
    </source>
</evidence>
<dbReference type="InterPro" id="IPR000189">
    <property type="entry name" value="Transglyc_AS"/>
</dbReference>
<reference evidence="12 14" key="2">
    <citation type="submission" date="2024-01" db="EMBL/GenBank/DDBJ databases">
        <title>Horizontal gene transfer in Aeromonas trota.</title>
        <authorList>
            <person name="Otero Olarra J.E."/>
            <person name="Perez Valdespino A."/>
        </authorList>
    </citation>
    <scope>NUCLEOTIDE SEQUENCE [LARGE SCALE GENOMIC DNA]</scope>
    <source>
        <strain evidence="12 14">9.1</strain>
    </source>
</reference>
<dbReference type="EMBL" id="JAZDDP010000002">
    <property type="protein sequence ID" value="MEL3919150.1"/>
    <property type="molecule type" value="Genomic_DNA"/>
</dbReference>
<dbReference type="HAMAP" id="MF_02016">
    <property type="entry name" value="MltF"/>
    <property type="match status" value="1"/>
</dbReference>
<dbReference type="AlphaFoldDB" id="A0A175VKK1"/>
<dbReference type="SMART" id="SM00062">
    <property type="entry name" value="PBPb"/>
    <property type="match status" value="1"/>
</dbReference>
<sequence length="496" mass="56700">MPIFSTKVLTYLRCIFRLFIGLMLTLALGGCDFYTPSSQLEQIRQRGEIRVGTLYGPTSYYQRDDIAQGFDYELAKNYADWLGVKLTIVPVNTADELVALLQKDKLDLAAAAIMVTPERRALLRFGPGFYQVSPKLVYRNGKPKPASLNDIKGKLVVAAGSSGEDLLKELSKDYPNLNWSTRTDADVEDLLKQVVKEEIDYTIVQDTVLARTQRYYPELTDGLTLAQQQTVAWAMTKLPDDSLYASVIDFFGQRFMDGAIAKLDEKYFGHVQNFDFVDTRTFLKRAKSLLPKYQPLFQAYAKNIDWRLLAAISYQESHWDPQARSYTGVRGMMMLTEPTAKAMGVNDRTHPEESIKGGALYLQHMMEKVPDSVPEDEKVWFALTAYNIGYGHMMDARRLTKELGKNPDAWGDVKEVLPLLQQARWHRKVRYGYARGGEARNYVNNVRQYYQSLLWLDNEQQKDQQRESLDRDDDSPSEPVERPTIIAEVVSRITQS</sequence>
<dbReference type="Proteomes" id="UP001491613">
    <property type="component" value="Unassembled WGS sequence"/>
</dbReference>
<dbReference type="SUPFAM" id="SSF53955">
    <property type="entry name" value="Lysozyme-like"/>
    <property type="match status" value="1"/>
</dbReference>
<dbReference type="GO" id="GO:0008933">
    <property type="term" value="F:peptidoglycan lytic transglycosylase activity"/>
    <property type="evidence" value="ECO:0007669"/>
    <property type="project" value="UniProtKB-UniRule"/>
</dbReference>
<gene>
    <name evidence="8 12" type="primary">mltF</name>
    <name evidence="11" type="ORF">LCR_06130</name>
    <name evidence="12" type="ORF">V1482_06945</name>
</gene>
<evidence type="ECO:0000313" key="11">
    <source>
        <dbReference type="EMBL" id="KXU81284.1"/>
    </source>
</evidence>
<feature type="region of interest" description="LT domain" evidence="8">
    <location>
        <begin position="272"/>
        <end position="496"/>
    </location>
</feature>
<dbReference type="EC" id="4.2.2.n1" evidence="8"/>
<comment type="caution">
    <text evidence="8">Lacks conserved residue(s) required for the propagation of feature annotation.</text>
</comment>
<keyword evidence="14" id="KW-1185">Reference proteome</keyword>
<dbReference type="OrthoDB" id="9815002at2"/>
<comment type="subcellular location">
    <subcellularLocation>
        <location evidence="8">Cell outer membrane</location>
        <topology evidence="8">Peripheral membrane protein</topology>
    </subcellularLocation>
    <text evidence="8">Attached to the inner leaflet of the outer membrane.</text>
</comment>
<keyword evidence="3 8" id="KW-0732">Signal</keyword>
<comment type="caution">
    <text evidence="11">The sequence shown here is derived from an EMBL/GenBank/DDBJ whole genome shotgun (WGS) entry which is preliminary data.</text>
</comment>
<keyword evidence="4 8" id="KW-0472">Membrane</keyword>
<evidence type="ECO:0000313" key="13">
    <source>
        <dbReference type="Proteomes" id="UP000078435"/>
    </source>
</evidence>
<evidence type="ECO:0000256" key="3">
    <source>
        <dbReference type="ARBA" id="ARBA00022729"/>
    </source>
</evidence>
<reference evidence="11 13" key="1">
    <citation type="submission" date="2016-02" db="EMBL/GenBank/DDBJ databases">
        <title>Draft genome sequence of Aeromonas trota strain 1999lcr isolated from cerebrospinal fluid (CSF).</title>
        <authorList>
            <person name="Dallagassa C.B."/>
            <person name="Prediger K.C."/>
            <person name="Weiss V.A."/>
            <person name="Assis F.E."/>
            <person name="Baura V."/>
            <person name="Cruz L.M."/>
            <person name="Souza E.M."/>
            <person name="Pedrosa F.O."/>
            <person name="Fadel-Picheth C.M."/>
        </authorList>
    </citation>
    <scope>NUCLEOTIDE SEQUENCE [LARGE SCALE GENOMIC DNA]</scope>
    <source>
        <strain evidence="11 13">1999lcr</strain>
    </source>
</reference>
<dbReference type="RefSeq" id="WP_026456140.1">
    <property type="nucleotide sequence ID" value="NZ_AP027939.1"/>
</dbReference>
<protein>
    <recommendedName>
        <fullName evidence="8">Membrane-bound lytic murein transglycosylase F</fullName>
        <ecNumber evidence="8">4.2.2.n1</ecNumber>
    </recommendedName>
    <alternativeName>
        <fullName evidence="8">Murein lyase F</fullName>
    </alternativeName>
</protein>
<comment type="function">
    <text evidence="8">Murein-degrading enzyme that degrades murein glycan strands and insoluble, high-molecular weight murein sacculi, with the concomitant formation of a 1,6-anhydromuramoyl product. Lytic transglycosylases (LTs) play an integral role in the metabolism of the peptidoglycan (PG) sacculus. Their lytic action creates space within the PG sacculus to allow for its expansion as well as for the insertion of various structures such as secretion systems and flagella.</text>
</comment>
<evidence type="ECO:0000256" key="6">
    <source>
        <dbReference type="ARBA" id="ARBA00023239"/>
    </source>
</evidence>
<dbReference type="InterPro" id="IPR001638">
    <property type="entry name" value="Solute-binding_3/MltF_N"/>
</dbReference>
<dbReference type="GeneID" id="92811507"/>
<comment type="similarity">
    <text evidence="2">Belongs to the bacterial solute-binding protein 3 family.</text>
</comment>
<dbReference type="GO" id="GO:0009279">
    <property type="term" value="C:cell outer membrane"/>
    <property type="evidence" value="ECO:0007669"/>
    <property type="project" value="UniProtKB-SubCell"/>
</dbReference>
<dbReference type="NCBIfam" id="NF008112">
    <property type="entry name" value="PRK10859.1"/>
    <property type="match status" value="1"/>
</dbReference>
<feature type="domain" description="Solute-binding protein family 3/N-terminal" evidence="10">
    <location>
        <begin position="48"/>
        <end position="271"/>
    </location>
</feature>
<dbReference type="InterPro" id="IPR023346">
    <property type="entry name" value="Lysozyme-like_dom_sf"/>
</dbReference>
<dbReference type="Pfam" id="PF00497">
    <property type="entry name" value="SBP_bac_3"/>
    <property type="match status" value="1"/>
</dbReference>
<evidence type="ECO:0000256" key="8">
    <source>
        <dbReference type="HAMAP-Rule" id="MF_02016"/>
    </source>
</evidence>
<dbReference type="GO" id="GO:0071555">
    <property type="term" value="P:cell wall organization"/>
    <property type="evidence" value="ECO:0007669"/>
    <property type="project" value="UniProtKB-KW"/>
</dbReference>
<dbReference type="CDD" id="cd13403">
    <property type="entry name" value="MLTF-like"/>
    <property type="match status" value="1"/>
</dbReference>
<dbReference type="Gene3D" id="3.40.190.10">
    <property type="entry name" value="Periplasmic binding protein-like II"/>
    <property type="match status" value="2"/>
</dbReference>
<name>A0A175VKK1_AEREN</name>